<reference evidence="2" key="1">
    <citation type="submission" date="2022-07" db="EMBL/GenBank/DDBJ databases">
        <title>Draft genome sequence of Zalerion maritima ATCC 34329, a (micro)plastics degrading marine fungus.</title>
        <authorList>
            <person name="Paco A."/>
            <person name="Goncalves M.F.M."/>
            <person name="Rocha-Santos T.A.P."/>
            <person name="Alves A."/>
        </authorList>
    </citation>
    <scope>NUCLEOTIDE SEQUENCE</scope>
    <source>
        <strain evidence="2">ATCC 34329</strain>
    </source>
</reference>
<keyword evidence="3" id="KW-1185">Reference proteome</keyword>
<dbReference type="SUPFAM" id="SSF51905">
    <property type="entry name" value="FAD/NAD(P)-binding domain"/>
    <property type="match status" value="1"/>
</dbReference>
<comment type="caution">
    <text evidence="2">The sequence shown here is derived from an EMBL/GenBank/DDBJ whole genome shotgun (WGS) entry which is preliminary data.</text>
</comment>
<evidence type="ECO:0000313" key="2">
    <source>
        <dbReference type="EMBL" id="KAJ2902766.1"/>
    </source>
</evidence>
<feature type="domain" description="FAD dependent oxidoreductase" evidence="1">
    <location>
        <begin position="5"/>
        <end position="432"/>
    </location>
</feature>
<evidence type="ECO:0000313" key="3">
    <source>
        <dbReference type="Proteomes" id="UP001201980"/>
    </source>
</evidence>
<evidence type="ECO:0000259" key="1">
    <source>
        <dbReference type="Pfam" id="PF01266"/>
    </source>
</evidence>
<dbReference type="Gene3D" id="3.30.9.10">
    <property type="entry name" value="D-Amino Acid Oxidase, subunit A, domain 2"/>
    <property type="match status" value="1"/>
</dbReference>
<dbReference type="InterPro" id="IPR006076">
    <property type="entry name" value="FAD-dep_OxRdtase"/>
</dbReference>
<dbReference type="GO" id="GO:0042147">
    <property type="term" value="P:retrograde transport, endosome to Golgi"/>
    <property type="evidence" value="ECO:0007669"/>
    <property type="project" value="TreeGrafter"/>
</dbReference>
<dbReference type="AlphaFoldDB" id="A0AAD5RT06"/>
<dbReference type="InterPro" id="IPR036188">
    <property type="entry name" value="FAD/NAD-bd_sf"/>
</dbReference>
<sequence>MPTTVILGGGIIGLSTAYYLAKLSPPSPRDKTPRVVLVDPSPDLFRGASSNAGGFLARDWFRDEVVGLGAMSFDMHRALAEENGKQGRRWGYTGGRGWCYTAAVQDEGGSKNRGIDWLFEGVSRAVAIADGASTEMKEEGKRLGGVSWVKRRQDEEGNGRDELALAADKRSIAQIDPGKFCEFLLEKVREMGVEVRVPGVAKGVTTSGGKVTGLWVESLGATELIGLDNMVVSAGVWTPKVFETLFPKGKGVDVGCLSGHSIVLDAEELDITTPTVRTASGNFKDENDAIFMVLEDGMSPEMFDRNHGTEVWLGGVNHNVQEAPIPQLPGKAETMKWAVDKLKDVAERMLKFKRNDGQRKELKVVRASLCFRPWMDRGWPVLGRVGGDVLGISGHDEKRNGNREGGGVFVATGHGPWGISMAPGTGLVMAEMVLGMKTSIDVSRLALGAEREERGLKSKL</sequence>
<gene>
    <name evidence="2" type="ORF">MKZ38_000120</name>
</gene>
<dbReference type="Proteomes" id="UP001201980">
    <property type="component" value="Unassembled WGS sequence"/>
</dbReference>
<protein>
    <recommendedName>
        <fullName evidence="1">FAD dependent oxidoreductase domain-containing protein</fullName>
    </recommendedName>
</protein>
<dbReference type="GO" id="GO:0005829">
    <property type="term" value="C:cytosol"/>
    <property type="evidence" value="ECO:0007669"/>
    <property type="project" value="GOC"/>
</dbReference>
<dbReference type="Pfam" id="PF01266">
    <property type="entry name" value="DAO"/>
    <property type="match status" value="1"/>
</dbReference>
<dbReference type="EMBL" id="JAKWBI020000102">
    <property type="protein sequence ID" value="KAJ2902766.1"/>
    <property type="molecule type" value="Genomic_DNA"/>
</dbReference>
<accession>A0AAD5RT06</accession>
<dbReference type="PANTHER" id="PTHR13847:SF185">
    <property type="entry name" value="FAD DEPENDENT OXIDOREDUCTASE SUPERFAMILY (AFU_ORTHOLOGUE AFUA_3G02360)"/>
    <property type="match status" value="1"/>
</dbReference>
<dbReference type="GO" id="GO:0005770">
    <property type="term" value="C:late endosome"/>
    <property type="evidence" value="ECO:0007669"/>
    <property type="project" value="TreeGrafter"/>
</dbReference>
<proteinExistence type="predicted"/>
<name>A0AAD5RT06_9PEZI</name>
<organism evidence="2 3">
    <name type="scientific">Zalerion maritima</name>
    <dbReference type="NCBI Taxonomy" id="339359"/>
    <lineage>
        <taxon>Eukaryota</taxon>
        <taxon>Fungi</taxon>
        <taxon>Dikarya</taxon>
        <taxon>Ascomycota</taxon>
        <taxon>Pezizomycotina</taxon>
        <taxon>Sordariomycetes</taxon>
        <taxon>Lulworthiomycetidae</taxon>
        <taxon>Lulworthiales</taxon>
        <taxon>Lulworthiaceae</taxon>
        <taxon>Zalerion</taxon>
    </lineage>
</organism>
<dbReference type="Gene3D" id="3.50.50.60">
    <property type="entry name" value="FAD/NAD(P)-binding domain"/>
    <property type="match status" value="3"/>
</dbReference>
<dbReference type="PANTHER" id="PTHR13847">
    <property type="entry name" value="SARCOSINE DEHYDROGENASE-RELATED"/>
    <property type="match status" value="1"/>
</dbReference>